<dbReference type="PROSITE" id="PS00073">
    <property type="entry name" value="ACYL_COA_DH_2"/>
    <property type="match status" value="1"/>
</dbReference>
<dbReference type="Proteomes" id="UP001530400">
    <property type="component" value="Unassembled WGS sequence"/>
</dbReference>
<sequence length="437" mass="47819">MTLLLRPIRKITPSLLRNTAKFSSAAHNSSFDDSTSGDQSLTKLFNPTEEHAALRQMVRSFAEREVEPQAIEYNRTETFNLPLFRQLSTLGMLGLTVPEEYGGAGFINATAVAIVHEELSYRDPAFCLSYLAHSVLFCNNLAVNGSRDQLARFMPGVCDGSKIGGMCMSEPNAGTDVLGMKSNAVYDSARDGYVLNGAKMWITNGTLTGKETGDLFLVYARTGEKRSDITQFIVEGGMDGFSVGQKIQDKLGMRASPTAELVFENVFLPANSHVVGEVNKATLCMMRNLEIERVALAAMAVGIARRSLDEMIAYSSNRPAFGKSDLFSFGQIQKHIAESYAEYMAGKCYLYGVSNGLDLSTYGNGLDADGVKLYCAPMAKRVADRAIQVMGGYGYVGEYNVERLWRDAKLLEIGGGTNESHHKNMVRDLARSGNKLE</sequence>
<dbReference type="Gene3D" id="1.20.140.10">
    <property type="entry name" value="Butyryl-CoA Dehydrogenase, subunit A, domain 3"/>
    <property type="match status" value="1"/>
</dbReference>
<keyword evidence="3 7" id="KW-0285">Flavoprotein</keyword>
<evidence type="ECO:0008006" key="13">
    <source>
        <dbReference type="Google" id="ProtNLM"/>
    </source>
</evidence>
<proteinExistence type="inferred from homology"/>
<protein>
    <recommendedName>
        <fullName evidence="13">Isovaleryl-CoA dehydrogenase</fullName>
    </recommendedName>
</protein>
<feature type="domain" description="Acyl-CoA oxidase/dehydrogenase middle" evidence="9">
    <location>
        <begin position="166"/>
        <end position="266"/>
    </location>
</feature>
<dbReference type="GO" id="GO:0016627">
    <property type="term" value="F:oxidoreductase activity, acting on the CH-CH group of donors"/>
    <property type="evidence" value="ECO:0007669"/>
    <property type="project" value="UniProtKB-ARBA"/>
</dbReference>
<dbReference type="InterPro" id="IPR036250">
    <property type="entry name" value="AcylCo_DH-like_C"/>
</dbReference>
<dbReference type="Gene3D" id="1.10.540.10">
    <property type="entry name" value="Acyl-CoA dehydrogenase/oxidase, N-terminal domain"/>
    <property type="match status" value="1"/>
</dbReference>
<evidence type="ECO:0000313" key="12">
    <source>
        <dbReference type="Proteomes" id="UP001530400"/>
    </source>
</evidence>
<keyword evidence="4 7" id="KW-0274">FAD</keyword>
<dbReference type="InterPro" id="IPR046373">
    <property type="entry name" value="Acyl-CoA_Oxase/DH_mid-dom_sf"/>
</dbReference>
<dbReference type="SUPFAM" id="SSF47203">
    <property type="entry name" value="Acyl-CoA dehydrogenase C-terminal domain-like"/>
    <property type="match status" value="1"/>
</dbReference>
<dbReference type="InterPro" id="IPR037069">
    <property type="entry name" value="AcylCoA_DH/ox_N_sf"/>
</dbReference>
<dbReference type="EMBL" id="JALLPJ020000534">
    <property type="protein sequence ID" value="KAL3789199.1"/>
    <property type="molecule type" value="Genomic_DNA"/>
</dbReference>
<comment type="cofactor">
    <cofactor evidence="1 7">
        <name>FAD</name>
        <dbReference type="ChEBI" id="CHEBI:57692"/>
    </cofactor>
</comment>
<comment type="caution">
    <text evidence="11">The sequence shown here is derived from an EMBL/GenBank/DDBJ whole genome shotgun (WGS) entry which is preliminary data.</text>
</comment>
<comment type="catalytic activity">
    <reaction evidence="6">
        <text>(2S)-2-methylbutanoyl-CoA + oxidized [electron-transfer flavoprotein] + H(+) = (2E)-2-methylbut-2-enoyl-CoA + reduced [electron-transfer flavoprotein]</text>
        <dbReference type="Rhea" id="RHEA:48256"/>
        <dbReference type="Rhea" id="RHEA-COMP:10685"/>
        <dbReference type="Rhea" id="RHEA-COMP:10686"/>
        <dbReference type="ChEBI" id="CHEBI:15378"/>
        <dbReference type="ChEBI" id="CHEBI:57337"/>
        <dbReference type="ChEBI" id="CHEBI:57692"/>
        <dbReference type="ChEBI" id="CHEBI:58307"/>
        <dbReference type="ChEBI" id="CHEBI:88166"/>
    </reaction>
    <physiologicalReaction direction="left-to-right" evidence="6">
        <dbReference type="Rhea" id="RHEA:48257"/>
    </physiologicalReaction>
</comment>
<dbReference type="AlphaFoldDB" id="A0ABD3PN87"/>
<evidence type="ECO:0000259" key="9">
    <source>
        <dbReference type="Pfam" id="PF02770"/>
    </source>
</evidence>
<evidence type="ECO:0000256" key="1">
    <source>
        <dbReference type="ARBA" id="ARBA00001974"/>
    </source>
</evidence>
<keyword evidence="5 7" id="KW-0560">Oxidoreductase</keyword>
<comment type="similarity">
    <text evidence="2 7">Belongs to the acyl-CoA dehydrogenase family.</text>
</comment>
<evidence type="ECO:0000259" key="8">
    <source>
        <dbReference type="Pfam" id="PF00441"/>
    </source>
</evidence>
<dbReference type="Pfam" id="PF02770">
    <property type="entry name" value="Acyl-CoA_dh_M"/>
    <property type="match status" value="1"/>
</dbReference>
<dbReference type="SUPFAM" id="SSF56645">
    <property type="entry name" value="Acyl-CoA dehydrogenase NM domain-like"/>
    <property type="match status" value="1"/>
</dbReference>
<reference evidence="11 12" key="1">
    <citation type="submission" date="2024-10" db="EMBL/GenBank/DDBJ databases">
        <title>Updated reference genomes for cyclostephanoid diatoms.</title>
        <authorList>
            <person name="Roberts W.R."/>
            <person name="Alverson A.J."/>
        </authorList>
    </citation>
    <scope>NUCLEOTIDE SEQUENCE [LARGE SCALE GENOMIC DNA]</scope>
    <source>
        <strain evidence="11 12">AJA010-31</strain>
    </source>
</reference>
<accession>A0ABD3PN87</accession>
<dbReference type="PANTHER" id="PTHR43884:SF12">
    <property type="entry name" value="ISOVALERYL-COA DEHYDROGENASE, MITOCHONDRIAL-RELATED"/>
    <property type="match status" value="1"/>
</dbReference>
<evidence type="ECO:0000256" key="6">
    <source>
        <dbReference type="ARBA" id="ARBA00049552"/>
    </source>
</evidence>
<feature type="domain" description="Acyl-CoA dehydrogenase/oxidase C-terminal" evidence="8">
    <location>
        <begin position="285"/>
        <end position="427"/>
    </location>
</feature>
<evidence type="ECO:0000256" key="3">
    <source>
        <dbReference type="ARBA" id="ARBA00022630"/>
    </source>
</evidence>
<evidence type="ECO:0000256" key="4">
    <source>
        <dbReference type="ARBA" id="ARBA00022827"/>
    </source>
</evidence>
<evidence type="ECO:0000256" key="5">
    <source>
        <dbReference type="ARBA" id="ARBA00023002"/>
    </source>
</evidence>
<evidence type="ECO:0000313" key="11">
    <source>
        <dbReference type="EMBL" id="KAL3789199.1"/>
    </source>
</evidence>
<name>A0ABD3PN87_9STRA</name>
<organism evidence="11 12">
    <name type="scientific">Cyclotella atomus</name>
    <dbReference type="NCBI Taxonomy" id="382360"/>
    <lineage>
        <taxon>Eukaryota</taxon>
        <taxon>Sar</taxon>
        <taxon>Stramenopiles</taxon>
        <taxon>Ochrophyta</taxon>
        <taxon>Bacillariophyta</taxon>
        <taxon>Coscinodiscophyceae</taxon>
        <taxon>Thalassiosirophycidae</taxon>
        <taxon>Stephanodiscales</taxon>
        <taxon>Stephanodiscaceae</taxon>
        <taxon>Cyclotella</taxon>
    </lineage>
</organism>
<dbReference type="InterPro" id="IPR009100">
    <property type="entry name" value="AcylCoA_DH/oxidase_NM_dom_sf"/>
</dbReference>
<dbReference type="InterPro" id="IPR006091">
    <property type="entry name" value="Acyl-CoA_Oxase/DH_mid-dom"/>
</dbReference>
<dbReference type="InterPro" id="IPR013786">
    <property type="entry name" value="AcylCoA_DH/ox_N"/>
</dbReference>
<gene>
    <name evidence="11" type="ORF">ACHAWO_013927</name>
</gene>
<dbReference type="FunFam" id="1.20.140.10:FF:000001">
    <property type="entry name" value="Acyl-CoA dehydrogenase"/>
    <property type="match status" value="1"/>
</dbReference>
<dbReference type="FunFam" id="1.10.540.10:FF:000002">
    <property type="entry name" value="Acyl-CoA dehydrogenase FadE19"/>
    <property type="match status" value="1"/>
</dbReference>
<dbReference type="Pfam" id="PF00441">
    <property type="entry name" value="Acyl-CoA_dh_1"/>
    <property type="match status" value="1"/>
</dbReference>
<dbReference type="InterPro" id="IPR009075">
    <property type="entry name" value="AcylCo_DH/oxidase_C"/>
</dbReference>
<dbReference type="Gene3D" id="2.40.110.10">
    <property type="entry name" value="Butyryl-CoA Dehydrogenase, subunit A, domain 2"/>
    <property type="match status" value="1"/>
</dbReference>
<dbReference type="InterPro" id="IPR006089">
    <property type="entry name" value="Acyl-CoA_DH_CS"/>
</dbReference>
<dbReference type="PANTHER" id="PTHR43884">
    <property type="entry name" value="ACYL-COA DEHYDROGENASE"/>
    <property type="match status" value="1"/>
</dbReference>
<feature type="domain" description="Acyl-CoA dehydrogenase/oxidase N-terminal" evidence="10">
    <location>
        <begin position="48"/>
        <end position="160"/>
    </location>
</feature>
<evidence type="ECO:0000256" key="2">
    <source>
        <dbReference type="ARBA" id="ARBA00009347"/>
    </source>
</evidence>
<keyword evidence="12" id="KW-1185">Reference proteome</keyword>
<dbReference type="PROSITE" id="PS00072">
    <property type="entry name" value="ACYL_COA_DH_1"/>
    <property type="match status" value="1"/>
</dbReference>
<evidence type="ECO:0000256" key="7">
    <source>
        <dbReference type="RuleBase" id="RU362125"/>
    </source>
</evidence>
<dbReference type="Pfam" id="PF02771">
    <property type="entry name" value="Acyl-CoA_dh_N"/>
    <property type="match status" value="1"/>
</dbReference>
<evidence type="ECO:0000259" key="10">
    <source>
        <dbReference type="Pfam" id="PF02771"/>
    </source>
</evidence>